<dbReference type="PANTHER" id="PTHR33204:SF29">
    <property type="entry name" value="TRANSCRIPTIONAL REGULATOR"/>
    <property type="match status" value="1"/>
</dbReference>
<keyword evidence="3" id="KW-0804">Transcription</keyword>
<dbReference type="InterPro" id="IPR036390">
    <property type="entry name" value="WH_DNA-bd_sf"/>
</dbReference>
<gene>
    <name evidence="5" type="ORF">GCM10009092_38950</name>
</gene>
<evidence type="ECO:0000256" key="2">
    <source>
        <dbReference type="ARBA" id="ARBA00023125"/>
    </source>
</evidence>
<sequence length="53" mass="6139">MTHIIKREVFDVVPPHVEYSLTDYGKTLTPLLMLMRDWGAEHAEKAKLSVKEN</sequence>
<reference evidence="5 6" key="1">
    <citation type="journal article" date="2019" name="Int. J. Syst. Evol. Microbiol.">
        <title>The Global Catalogue of Microorganisms (GCM) 10K type strain sequencing project: providing services to taxonomists for standard genome sequencing and annotation.</title>
        <authorList>
            <consortium name="The Broad Institute Genomics Platform"/>
            <consortium name="The Broad Institute Genome Sequencing Center for Infectious Disease"/>
            <person name="Wu L."/>
            <person name="Ma J."/>
        </authorList>
    </citation>
    <scope>NUCLEOTIDE SEQUENCE [LARGE SCALE GENOMIC DNA]</scope>
    <source>
        <strain evidence="5 6">JCM 13378</strain>
    </source>
</reference>
<feature type="domain" description="HTH hxlR-type" evidence="4">
    <location>
        <begin position="1"/>
        <end position="47"/>
    </location>
</feature>
<evidence type="ECO:0000313" key="6">
    <source>
        <dbReference type="Proteomes" id="UP001501757"/>
    </source>
</evidence>
<dbReference type="Gene3D" id="1.10.10.10">
    <property type="entry name" value="Winged helix-like DNA-binding domain superfamily/Winged helix DNA-binding domain"/>
    <property type="match status" value="1"/>
</dbReference>
<comment type="caution">
    <text evidence="5">The sequence shown here is derived from an EMBL/GenBank/DDBJ whole genome shotgun (WGS) entry which is preliminary data.</text>
</comment>
<dbReference type="SUPFAM" id="SSF46785">
    <property type="entry name" value="Winged helix' DNA-binding domain"/>
    <property type="match status" value="1"/>
</dbReference>
<dbReference type="RefSeq" id="WP_343847144.1">
    <property type="nucleotide sequence ID" value="NZ_BAAAEI010000023.1"/>
</dbReference>
<dbReference type="PROSITE" id="PS51118">
    <property type="entry name" value="HTH_HXLR"/>
    <property type="match status" value="1"/>
</dbReference>
<dbReference type="PANTHER" id="PTHR33204">
    <property type="entry name" value="TRANSCRIPTIONAL REGULATOR, MARR FAMILY"/>
    <property type="match status" value="1"/>
</dbReference>
<keyword evidence="6" id="KW-1185">Reference proteome</keyword>
<proteinExistence type="predicted"/>
<dbReference type="InterPro" id="IPR036388">
    <property type="entry name" value="WH-like_DNA-bd_sf"/>
</dbReference>
<name>A0ABN0XR92_9ALTE</name>
<evidence type="ECO:0000256" key="1">
    <source>
        <dbReference type="ARBA" id="ARBA00023015"/>
    </source>
</evidence>
<dbReference type="InterPro" id="IPR002577">
    <property type="entry name" value="HTH_HxlR"/>
</dbReference>
<dbReference type="Pfam" id="PF01638">
    <property type="entry name" value="HxlR"/>
    <property type="match status" value="1"/>
</dbReference>
<protein>
    <recommendedName>
        <fullName evidence="4">HTH hxlR-type domain-containing protein</fullName>
    </recommendedName>
</protein>
<evidence type="ECO:0000259" key="4">
    <source>
        <dbReference type="PROSITE" id="PS51118"/>
    </source>
</evidence>
<evidence type="ECO:0000256" key="3">
    <source>
        <dbReference type="ARBA" id="ARBA00023163"/>
    </source>
</evidence>
<keyword evidence="2" id="KW-0238">DNA-binding</keyword>
<keyword evidence="1" id="KW-0805">Transcription regulation</keyword>
<accession>A0ABN0XR92</accession>
<dbReference type="Proteomes" id="UP001501757">
    <property type="component" value="Unassembled WGS sequence"/>
</dbReference>
<dbReference type="EMBL" id="BAAAEI010000023">
    <property type="protein sequence ID" value="GAA0370841.1"/>
    <property type="molecule type" value="Genomic_DNA"/>
</dbReference>
<organism evidence="5 6">
    <name type="scientific">Bowmanella denitrificans</name>
    <dbReference type="NCBI Taxonomy" id="366582"/>
    <lineage>
        <taxon>Bacteria</taxon>
        <taxon>Pseudomonadati</taxon>
        <taxon>Pseudomonadota</taxon>
        <taxon>Gammaproteobacteria</taxon>
        <taxon>Alteromonadales</taxon>
        <taxon>Alteromonadaceae</taxon>
        <taxon>Bowmanella</taxon>
    </lineage>
</organism>
<evidence type="ECO:0000313" key="5">
    <source>
        <dbReference type="EMBL" id="GAA0370841.1"/>
    </source>
</evidence>